<dbReference type="VEuPathDB" id="ToxoDB:LOC34621410"/>
<dbReference type="EMBL" id="JROU02000721">
    <property type="protein sequence ID" value="OEH78473.1"/>
    <property type="molecule type" value="Genomic_DNA"/>
</dbReference>
<evidence type="ECO:0000313" key="3">
    <source>
        <dbReference type="Proteomes" id="UP000095192"/>
    </source>
</evidence>
<comment type="caution">
    <text evidence="2">The sequence shown here is derived from an EMBL/GenBank/DDBJ whole genome shotgun (WGS) entry which is preliminary data.</text>
</comment>
<accession>A0A1D3D4U7</accession>
<name>A0A1D3D4U7_9EIME</name>
<dbReference type="VEuPathDB" id="ToxoDB:cyc_04968"/>
<feature type="region of interest" description="Disordered" evidence="1">
    <location>
        <begin position="1"/>
        <end position="77"/>
    </location>
</feature>
<gene>
    <name evidence="2" type="ORF">cyc_04968</name>
</gene>
<protein>
    <submittedName>
        <fullName evidence="2">Uncharacterized protein</fullName>
    </submittedName>
</protein>
<sequence>MADAEKTPPQPKAEATDAQGAPSEAPRGASTPKGATTSPAPTPRGALSKGSGGLQKSHSVKSQVSFSVDPPSKKSSMTTKEFMEYRQHSSIGGLLPSNFFLSQEDIRIWGVEDLTDPSIQPYDKDSESLPRPFHVSLPGYAPHLCQYVLRHGEKQPRDALLGPEITIFPPTWVPQWTPNPNFKPQRYGYNWQDSEAYKMDRLPYVNAEFNPTAPDATHMYRQAYPYAAYPRAVLAWTLEEGAFKQLMLTAEMAGEGESVSPDYSHRPQGEMVEKCLVEVLEICFFGLCPEETLPYPYDVQLFTSSVSLPKQSARLHLKDRATDPLQEAP</sequence>
<evidence type="ECO:0000313" key="2">
    <source>
        <dbReference type="EMBL" id="OEH78473.1"/>
    </source>
</evidence>
<dbReference type="InParanoid" id="A0A1D3D4U7"/>
<evidence type="ECO:0000256" key="1">
    <source>
        <dbReference type="SAM" id="MobiDB-lite"/>
    </source>
</evidence>
<dbReference type="Proteomes" id="UP000095192">
    <property type="component" value="Unassembled WGS sequence"/>
</dbReference>
<dbReference type="AlphaFoldDB" id="A0A1D3D4U7"/>
<reference evidence="2 3" key="1">
    <citation type="journal article" date="2016" name="BMC Genomics">
        <title>Comparative genomics reveals Cyclospora cayetanensis possesses coccidia-like metabolism and invasion components but unique surface antigens.</title>
        <authorList>
            <person name="Liu S."/>
            <person name="Wang L."/>
            <person name="Zheng H."/>
            <person name="Xu Z."/>
            <person name="Roellig D.M."/>
            <person name="Li N."/>
            <person name="Frace M.A."/>
            <person name="Tang K."/>
            <person name="Arrowood M.J."/>
            <person name="Moss D.M."/>
            <person name="Zhang L."/>
            <person name="Feng Y."/>
            <person name="Xiao L."/>
        </authorList>
    </citation>
    <scope>NUCLEOTIDE SEQUENCE [LARGE SCALE GENOMIC DNA]</scope>
    <source>
        <strain evidence="2 3">CHN_HEN01</strain>
    </source>
</reference>
<organism evidence="2 3">
    <name type="scientific">Cyclospora cayetanensis</name>
    <dbReference type="NCBI Taxonomy" id="88456"/>
    <lineage>
        <taxon>Eukaryota</taxon>
        <taxon>Sar</taxon>
        <taxon>Alveolata</taxon>
        <taxon>Apicomplexa</taxon>
        <taxon>Conoidasida</taxon>
        <taxon>Coccidia</taxon>
        <taxon>Eucoccidiorida</taxon>
        <taxon>Eimeriorina</taxon>
        <taxon>Eimeriidae</taxon>
        <taxon>Cyclospora</taxon>
    </lineage>
</organism>
<proteinExistence type="predicted"/>
<keyword evidence="3" id="KW-1185">Reference proteome</keyword>
<feature type="compositionally biased region" description="Polar residues" evidence="1">
    <location>
        <begin position="54"/>
        <end position="66"/>
    </location>
</feature>